<evidence type="ECO:0000256" key="1">
    <source>
        <dbReference type="ARBA" id="ARBA00004141"/>
    </source>
</evidence>
<keyword evidence="7" id="KW-0328">Glycosyltransferase</keyword>
<evidence type="ECO:0000256" key="5">
    <source>
        <dbReference type="SAM" id="Phobius"/>
    </source>
</evidence>
<feature type="transmembrane region" description="Helical" evidence="5">
    <location>
        <begin position="224"/>
        <end position="246"/>
    </location>
</feature>
<dbReference type="AlphaFoldDB" id="A0A7W6PPW7"/>
<evidence type="ECO:0000256" key="2">
    <source>
        <dbReference type="ARBA" id="ARBA00022692"/>
    </source>
</evidence>
<keyword evidence="7" id="KW-0436">Ligase</keyword>
<evidence type="ECO:0000313" key="8">
    <source>
        <dbReference type="Proteomes" id="UP000519897"/>
    </source>
</evidence>
<keyword evidence="7" id="KW-0808">Transferase</keyword>
<dbReference type="GO" id="GO:0016020">
    <property type="term" value="C:membrane"/>
    <property type="evidence" value="ECO:0007669"/>
    <property type="project" value="UniProtKB-SubCell"/>
</dbReference>
<dbReference type="GO" id="GO:0016757">
    <property type="term" value="F:glycosyltransferase activity"/>
    <property type="evidence" value="ECO:0007669"/>
    <property type="project" value="UniProtKB-KW"/>
</dbReference>
<proteinExistence type="predicted"/>
<feature type="transmembrane region" description="Helical" evidence="5">
    <location>
        <begin position="114"/>
        <end position="137"/>
    </location>
</feature>
<dbReference type="Proteomes" id="UP000519897">
    <property type="component" value="Unassembled WGS sequence"/>
</dbReference>
<accession>A0A7W6PPW7</accession>
<dbReference type="PANTHER" id="PTHR37422">
    <property type="entry name" value="TEICHURONIC ACID BIOSYNTHESIS PROTEIN TUAE"/>
    <property type="match status" value="1"/>
</dbReference>
<dbReference type="RefSeq" id="WP_062552992.1">
    <property type="nucleotide sequence ID" value="NZ_CP049250.1"/>
</dbReference>
<feature type="transmembrane region" description="Helical" evidence="5">
    <location>
        <begin position="60"/>
        <end position="77"/>
    </location>
</feature>
<keyword evidence="8" id="KW-1185">Reference proteome</keyword>
<dbReference type="EMBL" id="JACIEC010000001">
    <property type="protein sequence ID" value="MBB4142918.1"/>
    <property type="molecule type" value="Genomic_DNA"/>
</dbReference>
<dbReference type="GO" id="GO:0016874">
    <property type="term" value="F:ligase activity"/>
    <property type="evidence" value="ECO:0007669"/>
    <property type="project" value="UniProtKB-KW"/>
</dbReference>
<dbReference type="PANTHER" id="PTHR37422:SF13">
    <property type="entry name" value="LIPOPOLYSACCHARIDE BIOSYNTHESIS PROTEIN PA4999-RELATED"/>
    <property type="match status" value="1"/>
</dbReference>
<feature type="transmembrane region" description="Helical" evidence="5">
    <location>
        <begin position="382"/>
        <end position="399"/>
    </location>
</feature>
<protein>
    <submittedName>
        <fullName evidence="7">O-antigen ligase</fullName>
        <ecNumber evidence="7">2.4.1.-</ecNumber>
    </submittedName>
</protein>
<reference evidence="7 8" key="1">
    <citation type="submission" date="2020-08" db="EMBL/GenBank/DDBJ databases">
        <title>Genomic Encyclopedia of Type Strains, Phase IV (KMG-IV): sequencing the most valuable type-strain genomes for metagenomic binning, comparative biology and taxonomic classification.</title>
        <authorList>
            <person name="Goeker M."/>
        </authorList>
    </citation>
    <scope>NUCLEOTIDE SEQUENCE [LARGE SCALE GENOMIC DNA]</scope>
    <source>
        <strain evidence="7 8">DSM 29514</strain>
    </source>
</reference>
<organism evidence="7 8">
    <name type="scientific">Rhizobium rhizoryzae</name>
    <dbReference type="NCBI Taxonomy" id="451876"/>
    <lineage>
        <taxon>Bacteria</taxon>
        <taxon>Pseudomonadati</taxon>
        <taxon>Pseudomonadota</taxon>
        <taxon>Alphaproteobacteria</taxon>
        <taxon>Hyphomicrobiales</taxon>
        <taxon>Rhizobiaceae</taxon>
        <taxon>Rhizobium/Agrobacterium group</taxon>
        <taxon>Rhizobium</taxon>
    </lineage>
</organism>
<dbReference type="InterPro" id="IPR007016">
    <property type="entry name" value="O-antigen_ligase-rel_domated"/>
</dbReference>
<feature type="transmembrane region" description="Helical" evidence="5">
    <location>
        <begin position="20"/>
        <end position="48"/>
    </location>
</feature>
<gene>
    <name evidence="7" type="ORF">GGQ72_001417</name>
</gene>
<name>A0A7W6PPW7_9HYPH</name>
<comment type="caution">
    <text evidence="7">The sequence shown here is derived from an EMBL/GenBank/DDBJ whole genome shotgun (WGS) entry which is preliminary data.</text>
</comment>
<evidence type="ECO:0000313" key="7">
    <source>
        <dbReference type="EMBL" id="MBB4142918.1"/>
    </source>
</evidence>
<evidence type="ECO:0000259" key="6">
    <source>
        <dbReference type="Pfam" id="PF04932"/>
    </source>
</evidence>
<evidence type="ECO:0000256" key="3">
    <source>
        <dbReference type="ARBA" id="ARBA00022989"/>
    </source>
</evidence>
<feature type="domain" description="O-antigen ligase-related" evidence="6">
    <location>
        <begin position="181"/>
        <end position="335"/>
    </location>
</feature>
<comment type="subcellular location">
    <subcellularLocation>
        <location evidence="1">Membrane</location>
        <topology evidence="1">Multi-pass membrane protein</topology>
    </subcellularLocation>
</comment>
<dbReference type="EC" id="2.4.1.-" evidence="7"/>
<feature type="transmembrane region" description="Helical" evidence="5">
    <location>
        <begin position="149"/>
        <end position="168"/>
    </location>
</feature>
<dbReference type="InterPro" id="IPR051533">
    <property type="entry name" value="WaaL-like"/>
</dbReference>
<keyword evidence="3 5" id="KW-1133">Transmembrane helix</keyword>
<feature type="transmembrane region" description="Helical" evidence="5">
    <location>
        <begin position="324"/>
        <end position="346"/>
    </location>
</feature>
<keyword evidence="2 5" id="KW-0812">Transmembrane</keyword>
<sequence length="410" mass="46087">MTFKRILLARRRIDPWILAFAMFSVALYLPTAVAMCAVFGATGIYVALSNRRRLRAYLDSPLGVIFLYIFWVVLLLGVRGEWQWQNRQLGFMGLLLGFSFIASGLCLVRQPLRWLVLGGRIGTWVALVAALFASLSFQTAADRYDGGGNAAIVALLVALAGIVATIPVEKPWRYLPNGPFYLLIAIVPVFLSQTRAVVLILPVLFLVEFAICSLKWRPRWRNRAYAAAALGLVALFMAPPVHSMLIDRFATVYEYYVDGDQAHNMDSGNIRLALWKASTIVIREHPIAGVGLRDTFANLERVAGPDLHYIVGGKHVHNFLLQELLANGFLGLGLLLAIFASVLWMVWRQPDHYPLKRCVVYFYGTVLAFGMLHDPFYHEQCLATSMLFLAVLIVQFRRWNMLTPAARRTI</sequence>
<feature type="transmembrane region" description="Helical" evidence="5">
    <location>
        <begin position="358"/>
        <end position="376"/>
    </location>
</feature>
<evidence type="ECO:0000256" key="4">
    <source>
        <dbReference type="ARBA" id="ARBA00023136"/>
    </source>
</evidence>
<feature type="transmembrane region" description="Helical" evidence="5">
    <location>
        <begin position="180"/>
        <end position="212"/>
    </location>
</feature>
<keyword evidence="4 5" id="KW-0472">Membrane</keyword>
<dbReference type="Pfam" id="PF04932">
    <property type="entry name" value="Wzy_C"/>
    <property type="match status" value="1"/>
</dbReference>
<feature type="transmembrane region" description="Helical" evidence="5">
    <location>
        <begin position="89"/>
        <end position="108"/>
    </location>
</feature>